<dbReference type="PROSITE" id="PS51421">
    <property type="entry name" value="RAS"/>
    <property type="match status" value="1"/>
</dbReference>
<keyword evidence="2" id="KW-0342">GTP-binding</keyword>
<dbReference type="NCBIfam" id="TIGR00231">
    <property type="entry name" value="small_GTP"/>
    <property type="match status" value="1"/>
</dbReference>
<reference evidence="5" key="1">
    <citation type="submission" date="2022-08" db="EMBL/GenBank/DDBJ databases">
        <title>Novel sulfate-reducing endosymbionts in the free-living metamonad Anaeramoeba.</title>
        <authorList>
            <person name="Jerlstrom-Hultqvist J."/>
            <person name="Cepicka I."/>
            <person name="Gallot-Lavallee L."/>
            <person name="Salas-Leiva D."/>
            <person name="Curtis B.A."/>
            <person name="Zahonova K."/>
            <person name="Pipaliya S."/>
            <person name="Dacks J."/>
            <person name="Roger A.J."/>
        </authorList>
    </citation>
    <scope>NUCLEOTIDE SEQUENCE</scope>
    <source>
        <strain evidence="5">Schooner1</strain>
    </source>
</reference>
<dbReference type="SMART" id="SM00173">
    <property type="entry name" value="RAS"/>
    <property type="match status" value="1"/>
</dbReference>
<dbReference type="PRINTS" id="PR00449">
    <property type="entry name" value="RASTRNSFRMNG"/>
</dbReference>
<protein>
    <recommendedName>
        <fullName evidence="4">BTB domain-containing protein</fullName>
    </recommendedName>
</protein>
<proteinExistence type="predicted"/>
<organism evidence="5 6">
    <name type="scientific">Anaeramoeba flamelloides</name>
    <dbReference type="NCBI Taxonomy" id="1746091"/>
    <lineage>
        <taxon>Eukaryota</taxon>
        <taxon>Metamonada</taxon>
        <taxon>Anaeramoebidae</taxon>
        <taxon>Anaeramoeba</taxon>
    </lineage>
</organism>
<dbReference type="SUPFAM" id="SSF52540">
    <property type="entry name" value="P-loop containing nucleoside triphosphate hydrolases"/>
    <property type="match status" value="1"/>
</dbReference>
<keyword evidence="6" id="KW-1185">Reference proteome</keyword>
<dbReference type="InterPro" id="IPR011333">
    <property type="entry name" value="SKP1/BTB/POZ_sf"/>
</dbReference>
<dbReference type="PROSITE" id="PS50097">
    <property type="entry name" value="BTB"/>
    <property type="match status" value="1"/>
</dbReference>
<gene>
    <name evidence="5" type="ORF">M0813_06542</name>
</gene>
<dbReference type="PROSITE" id="PS51420">
    <property type="entry name" value="RHO"/>
    <property type="match status" value="1"/>
</dbReference>
<dbReference type="EMBL" id="JAOAOG010000309">
    <property type="protein sequence ID" value="KAJ6230752.1"/>
    <property type="molecule type" value="Genomic_DNA"/>
</dbReference>
<evidence type="ECO:0000259" key="4">
    <source>
        <dbReference type="PROSITE" id="PS50097"/>
    </source>
</evidence>
<feature type="region of interest" description="Disordered" evidence="3">
    <location>
        <begin position="521"/>
        <end position="547"/>
    </location>
</feature>
<dbReference type="InterPro" id="IPR003578">
    <property type="entry name" value="Small_GTPase_Rho"/>
</dbReference>
<dbReference type="InterPro" id="IPR000210">
    <property type="entry name" value="BTB/POZ_dom"/>
</dbReference>
<dbReference type="Pfam" id="PF00071">
    <property type="entry name" value="Ras"/>
    <property type="match status" value="1"/>
</dbReference>
<evidence type="ECO:0000313" key="6">
    <source>
        <dbReference type="Proteomes" id="UP001150062"/>
    </source>
</evidence>
<evidence type="ECO:0000256" key="2">
    <source>
        <dbReference type="ARBA" id="ARBA00023134"/>
    </source>
</evidence>
<evidence type="ECO:0000256" key="1">
    <source>
        <dbReference type="ARBA" id="ARBA00022741"/>
    </source>
</evidence>
<comment type="caution">
    <text evidence="5">The sequence shown here is derived from an EMBL/GenBank/DDBJ whole genome shotgun (WGS) entry which is preliminary data.</text>
</comment>
<dbReference type="InterPro" id="IPR027417">
    <property type="entry name" value="P-loop_NTPase"/>
</dbReference>
<accession>A0ABQ8XDN6</accession>
<dbReference type="PROSITE" id="PS51419">
    <property type="entry name" value="RAB"/>
    <property type="match status" value="1"/>
</dbReference>
<dbReference type="PANTHER" id="PTHR24072">
    <property type="entry name" value="RHO FAMILY GTPASE"/>
    <property type="match status" value="1"/>
</dbReference>
<dbReference type="Proteomes" id="UP001150062">
    <property type="component" value="Unassembled WGS sequence"/>
</dbReference>
<sequence length="706" mass="82519">MQNIKAVVVGDGAVGKSCLCISYHRNAFPEEYIPAVYDNVNISVMVNGKPINLELWDTRGDQEYDRLRPLAYFETDVFLICFSLVRPSAWENVKNYWLKEIQEHCPDVPFLVVGTKLDLREDQTIIRRLKERGESPIAYEQGMQMATEIGAHKYLECSSKTQEGLKGVFDQAFRTVLRPFKTTKTKTGLFTKSKIMTLEPMQFASATTNCAKEIVKMLSIDPSDELEKENPKIYGSDIHFLWLKEDQSGSESDASAYSSNYGDGDSGSSQSEGEREIKKEIEIKKTKVKEVKKNKEHENKKKKVSESKKEKKENEKEKKENELKKEKKETLNYRHLINAHEILLIGRCPIFRKILNRDINSKEIERKLGIKYLGNGKYQIKRFSFSSFALYIKYLYCEQLESLLLIEADGIFELKELATKFENKVLLRICECLTEKSSSSDKRVIDKNDQILKEIIERESPQLFKCFESQSKNQQKYNTMRLNLIFKKKKTTIFVNKSLLFARTKYFKKIIRDHYYNMDYEKSTDNNKNNNTNNNKNKDQKKIKNQKLSSKWRREICIELDHEPALFSDLNQFLYTNTIKFKNYQHCIDLLKISQFVSQETLSGVCQLTLADFFLPKLSNKNLLKLYVELKSCNCPKLVKLTQNYMSLKLSKIKKLKQYKKSLDLQDKNLLSSLKINNKNYLFLQRNFQNQIIAKFGFTEIQETNK</sequence>
<dbReference type="SMART" id="SM00174">
    <property type="entry name" value="RHO"/>
    <property type="match status" value="1"/>
</dbReference>
<evidence type="ECO:0000256" key="3">
    <source>
        <dbReference type="SAM" id="MobiDB-lite"/>
    </source>
</evidence>
<feature type="region of interest" description="Disordered" evidence="3">
    <location>
        <begin position="252"/>
        <end position="324"/>
    </location>
</feature>
<evidence type="ECO:0000313" key="5">
    <source>
        <dbReference type="EMBL" id="KAJ6230752.1"/>
    </source>
</evidence>
<feature type="domain" description="BTB" evidence="4">
    <location>
        <begin position="482"/>
        <end position="583"/>
    </location>
</feature>
<keyword evidence="1" id="KW-0547">Nucleotide-binding</keyword>
<dbReference type="SMART" id="SM00175">
    <property type="entry name" value="RAB"/>
    <property type="match status" value="1"/>
</dbReference>
<dbReference type="InterPro" id="IPR001806">
    <property type="entry name" value="Small_GTPase"/>
</dbReference>
<feature type="compositionally biased region" description="Low complexity" evidence="3">
    <location>
        <begin position="252"/>
        <end position="271"/>
    </location>
</feature>
<dbReference type="SUPFAM" id="SSF54695">
    <property type="entry name" value="POZ domain"/>
    <property type="match status" value="2"/>
</dbReference>
<dbReference type="InterPro" id="IPR005225">
    <property type="entry name" value="Small_GTP-bd"/>
</dbReference>
<dbReference type="Gene3D" id="3.40.50.300">
    <property type="entry name" value="P-loop containing nucleotide triphosphate hydrolases"/>
    <property type="match status" value="1"/>
</dbReference>
<name>A0ABQ8XDN6_9EUKA</name>
<feature type="compositionally biased region" description="Basic and acidic residues" evidence="3">
    <location>
        <begin position="272"/>
        <end position="324"/>
    </location>
</feature>
<feature type="compositionally biased region" description="Low complexity" evidence="3">
    <location>
        <begin position="526"/>
        <end position="535"/>
    </location>
</feature>
<dbReference type="Gene3D" id="3.30.710.10">
    <property type="entry name" value="Potassium Channel Kv1.1, Chain A"/>
    <property type="match status" value="2"/>
</dbReference>